<dbReference type="PANTHER" id="PTHR22981">
    <property type="entry name" value="3-HYDROXYISOBUTYRATE DEHYDROGENASE-RELATED"/>
    <property type="match status" value="1"/>
</dbReference>
<dbReference type="AlphaFoldDB" id="A0A1L9PWZ8"/>
<name>A0A1L9PWZ8_ASPVE</name>
<evidence type="ECO:0000256" key="5">
    <source>
        <dbReference type="ARBA" id="ARBA00023002"/>
    </source>
</evidence>
<dbReference type="EMBL" id="KV878134">
    <property type="protein sequence ID" value="OJJ05946.1"/>
    <property type="molecule type" value="Genomic_DNA"/>
</dbReference>
<dbReference type="PIRSF" id="PIRSF000103">
    <property type="entry name" value="HIBADH"/>
    <property type="match status" value="1"/>
</dbReference>
<dbReference type="InterPro" id="IPR036291">
    <property type="entry name" value="NAD(P)-bd_dom_sf"/>
</dbReference>
<dbReference type="VEuPathDB" id="FungiDB:ASPVEDRAFT_32284"/>
<dbReference type="OrthoDB" id="21615at2759"/>
<evidence type="ECO:0000256" key="2">
    <source>
        <dbReference type="ARBA" id="ARBA00006013"/>
    </source>
</evidence>
<evidence type="ECO:0000259" key="9">
    <source>
        <dbReference type="Pfam" id="PF03446"/>
    </source>
</evidence>
<keyword evidence="4" id="KW-0101">Branched-chain amino acid catabolism</keyword>
<dbReference type="EC" id="1.1.1.31" evidence="3"/>
<evidence type="ECO:0000259" key="10">
    <source>
        <dbReference type="Pfam" id="PF14833"/>
    </source>
</evidence>
<evidence type="ECO:0000256" key="1">
    <source>
        <dbReference type="ARBA" id="ARBA00005109"/>
    </source>
</evidence>
<gene>
    <name evidence="11" type="ORF">ASPVEDRAFT_32284</name>
</gene>
<dbReference type="PANTHER" id="PTHR22981:SF81">
    <property type="entry name" value="DEHYDROGENASE, PUTATIVE-RELATED"/>
    <property type="match status" value="1"/>
</dbReference>
<evidence type="ECO:0000313" key="12">
    <source>
        <dbReference type="Proteomes" id="UP000184073"/>
    </source>
</evidence>
<dbReference type="SUPFAM" id="SSF48179">
    <property type="entry name" value="6-phosphogluconate dehydrogenase C-terminal domain-like"/>
    <property type="match status" value="1"/>
</dbReference>
<dbReference type="Pfam" id="PF14833">
    <property type="entry name" value="NAD_binding_11"/>
    <property type="match status" value="1"/>
</dbReference>
<feature type="domain" description="6-phosphogluconate dehydrogenase NADP-binding" evidence="9">
    <location>
        <begin position="7"/>
        <end position="158"/>
    </location>
</feature>
<proteinExistence type="inferred from homology"/>
<dbReference type="GO" id="GO:0008442">
    <property type="term" value="F:3-hydroxyisobutyrate dehydrogenase activity"/>
    <property type="evidence" value="ECO:0007669"/>
    <property type="project" value="UniProtKB-EC"/>
</dbReference>
<dbReference type="Gene3D" id="1.10.1040.10">
    <property type="entry name" value="N-(1-d-carboxylethyl)-l-norvaline Dehydrogenase, domain 2"/>
    <property type="match status" value="1"/>
</dbReference>
<evidence type="ECO:0000256" key="6">
    <source>
        <dbReference type="ARBA" id="ARBA00023027"/>
    </source>
</evidence>
<dbReference type="InterPro" id="IPR006115">
    <property type="entry name" value="6PGDH_NADP-bd"/>
</dbReference>
<dbReference type="Proteomes" id="UP000184073">
    <property type="component" value="Unassembled WGS sequence"/>
</dbReference>
<organism evidence="11 12">
    <name type="scientific">Aspergillus versicolor CBS 583.65</name>
    <dbReference type="NCBI Taxonomy" id="1036611"/>
    <lineage>
        <taxon>Eukaryota</taxon>
        <taxon>Fungi</taxon>
        <taxon>Dikarya</taxon>
        <taxon>Ascomycota</taxon>
        <taxon>Pezizomycotina</taxon>
        <taxon>Eurotiomycetes</taxon>
        <taxon>Eurotiomycetidae</taxon>
        <taxon>Eurotiales</taxon>
        <taxon>Aspergillaceae</taxon>
        <taxon>Aspergillus</taxon>
        <taxon>Aspergillus subgen. Nidulantes</taxon>
    </lineage>
</organism>
<dbReference type="InterPro" id="IPR029154">
    <property type="entry name" value="HIBADH-like_NADP-bd"/>
</dbReference>
<accession>A0A1L9PWZ8</accession>
<dbReference type="STRING" id="1036611.A0A1L9PWZ8"/>
<dbReference type="Pfam" id="PF03446">
    <property type="entry name" value="NAD_binding_2"/>
    <property type="match status" value="1"/>
</dbReference>
<evidence type="ECO:0000256" key="7">
    <source>
        <dbReference type="ARBA" id="ARBA00049197"/>
    </source>
</evidence>
<keyword evidence="12" id="KW-1185">Reference proteome</keyword>
<dbReference type="GO" id="GO:0006574">
    <property type="term" value="P:L-valine catabolic process"/>
    <property type="evidence" value="ECO:0007669"/>
    <property type="project" value="TreeGrafter"/>
</dbReference>
<reference evidence="12" key="1">
    <citation type="journal article" date="2017" name="Genome Biol.">
        <title>Comparative genomics reveals high biological diversity and specific adaptations in the industrially and medically important fungal genus Aspergillus.</title>
        <authorList>
            <person name="de Vries R.P."/>
            <person name="Riley R."/>
            <person name="Wiebenga A."/>
            <person name="Aguilar-Osorio G."/>
            <person name="Amillis S."/>
            <person name="Uchima C.A."/>
            <person name="Anderluh G."/>
            <person name="Asadollahi M."/>
            <person name="Askin M."/>
            <person name="Barry K."/>
            <person name="Battaglia E."/>
            <person name="Bayram O."/>
            <person name="Benocci T."/>
            <person name="Braus-Stromeyer S.A."/>
            <person name="Caldana C."/>
            <person name="Canovas D."/>
            <person name="Cerqueira G.C."/>
            <person name="Chen F."/>
            <person name="Chen W."/>
            <person name="Choi C."/>
            <person name="Clum A."/>
            <person name="Dos Santos R.A."/>
            <person name="Damasio A.R."/>
            <person name="Diallinas G."/>
            <person name="Emri T."/>
            <person name="Fekete E."/>
            <person name="Flipphi M."/>
            <person name="Freyberg S."/>
            <person name="Gallo A."/>
            <person name="Gournas C."/>
            <person name="Habgood R."/>
            <person name="Hainaut M."/>
            <person name="Harispe M.L."/>
            <person name="Henrissat B."/>
            <person name="Hilden K.S."/>
            <person name="Hope R."/>
            <person name="Hossain A."/>
            <person name="Karabika E."/>
            <person name="Karaffa L."/>
            <person name="Karanyi Z."/>
            <person name="Krasevec N."/>
            <person name="Kuo A."/>
            <person name="Kusch H."/>
            <person name="LaButti K."/>
            <person name="Lagendijk E.L."/>
            <person name="Lapidus A."/>
            <person name="Levasseur A."/>
            <person name="Lindquist E."/>
            <person name="Lipzen A."/>
            <person name="Logrieco A.F."/>
            <person name="MacCabe A."/>
            <person name="Maekelae M.R."/>
            <person name="Malavazi I."/>
            <person name="Melin P."/>
            <person name="Meyer V."/>
            <person name="Mielnichuk N."/>
            <person name="Miskei M."/>
            <person name="Molnar A.P."/>
            <person name="Mule G."/>
            <person name="Ngan C.Y."/>
            <person name="Orejas M."/>
            <person name="Orosz E."/>
            <person name="Ouedraogo J.P."/>
            <person name="Overkamp K.M."/>
            <person name="Park H.-S."/>
            <person name="Perrone G."/>
            <person name="Piumi F."/>
            <person name="Punt P.J."/>
            <person name="Ram A.F."/>
            <person name="Ramon A."/>
            <person name="Rauscher S."/>
            <person name="Record E."/>
            <person name="Riano-Pachon D.M."/>
            <person name="Robert V."/>
            <person name="Roehrig J."/>
            <person name="Ruller R."/>
            <person name="Salamov A."/>
            <person name="Salih N.S."/>
            <person name="Samson R.A."/>
            <person name="Sandor E."/>
            <person name="Sanguinetti M."/>
            <person name="Schuetze T."/>
            <person name="Sepcic K."/>
            <person name="Shelest E."/>
            <person name="Sherlock G."/>
            <person name="Sophianopoulou V."/>
            <person name="Squina F.M."/>
            <person name="Sun H."/>
            <person name="Susca A."/>
            <person name="Todd R.B."/>
            <person name="Tsang A."/>
            <person name="Unkles S.E."/>
            <person name="van de Wiele N."/>
            <person name="van Rossen-Uffink D."/>
            <person name="Oliveira J.V."/>
            <person name="Vesth T.C."/>
            <person name="Visser J."/>
            <person name="Yu J.-H."/>
            <person name="Zhou M."/>
            <person name="Andersen M.R."/>
            <person name="Archer D.B."/>
            <person name="Baker S.E."/>
            <person name="Benoit I."/>
            <person name="Brakhage A.A."/>
            <person name="Braus G.H."/>
            <person name="Fischer R."/>
            <person name="Frisvad J.C."/>
            <person name="Goldman G.H."/>
            <person name="Houbraken J."/>
            <person name="Oakley B."/>
            <person name="Pocsi I."/>
            <person name="Scazzocchio C."/>
            <person name="Seiboth B."/>
            <person name="vanKuyk P.A."/>
            <person name="Wortman J."/>
            <person name="Dyer P.S."/>
            <person name="Grigoriev I.V."/>
        </authorList>
    </citation>
    <scope>NUCLEOTIDE SEQUENCE [LARGE SCALE GENOMIC DNA]</scope>
    <source>
        <strain evidence="12">CBS 583.65</strain>
    </source>
</reference>
<comment type="catalytic activity">
    <reaction evidence="7">
        <text>3-hydroxy-2-methylpropanoate + NAD(+) = 2-methyl-3-oxopropanoate + NADH + H(+)</text>
        <dbReference type="Rhea" id="RHEA:17681"/>
        <dbReference type="ChEBI" id="CHEBI:11805"/>
        <dbReference type="ChEBI" id="CHEBI:15378"/>
        <dbReference type="ChEBI" id="CHEBI:57540"/>
        <dbReference type="ChEBI" id="CHEBI:57700"/>
        <dbReference type="ChEBI" id="CHEBI:57945"/>
        <dbReference type="EC" id="1.1.1.31"/>
    </reaction>
</comment>
<evidence type="ECO:0000256" key="4">
    <source>
        <dbReference type="ARBA" id="ARBA00022456"/>
    </source>
</evidence>
<dbReference type="GO" id="GO:0005739">
    <property type="term" value="C:mitochondrion"/>
    <property type="evidence" value="ECO:0007669"/>
    <property type="project" value="TreeGrafter"/>
</dbReference>
<dbReference type="InterPro" id="IPR008927">
    <property type="entry name" value="6-PGluconate_DH-like_C_sf"/>
</dbReference>
<dbReference type="GO" id="GO:0050661">
    <property type="term" value="F:NADP binding"/>
    <property type="evidence" value="ECO:0007669"/>
    <property type="project" value="InterPro"/>
</dbReference>
<dbReference type="PROSITE" id="PS00895">
    <property type="entry name" value="3_HYDROXYISOBUT_DH"/>
    <property type="match status" value="1"/>
</dbReference>
<feature type="active site" evidence="8">
    <location>
        <position position="193"/>
    </location>
</feature>
<evidence type="ECO:0000256" key="3">
    <source>
        <dbReference type="ARBA" id="ARBA00012991"/>
    </source>
</evidence>
<comment type="similarity">
    <text evidence="2">Belongs to the HIBADH-related family. 3-hydroxyisobutyrate dehydrogenase subfamily.</text>
</comment>
<evidence type="ECO:0000256" key="8">
    <source>
        <dbReference type="PIRSR" id="PIRSR000103-1"/>
    </source>
</evidence>
<feature type="domain" description="3-hydroxyisobutyrate dehydrogenase-like NAD-binding" evidence="10">
    <location>
        <begin position="187"/>
        <end position="299"/>
    </location>
</feature>
<dbReference type="FunFam" id="1.10.1040.10:FF:000006">
    <property type="entry name" value="3-hydroxyisobutyrate dehydrogenase"/>
    <property type="match status" value="1"/>
</dbReference>
<protein>
    <recommendedName>
        <fullName evidence="3">3-hydroxyisobutyrate dehydrogenase</fullName>
        <ecNumber evidence="3">1.1.1.31</ecNumber>
    </recommendedName>
</protein>
<dbReference type="GeneID" id="63726101"/>
<dbReference type="InterPro" id="IPR015815">
    <property type="entry name" value="HIBADH-related"/>
</dbReference>
<keyword evidence="6" id="KW-0520">NAD</keyword>
<comment type="pathway">
    <text evidence="1">Amino-acid degradation; L-valine degradation.</text>
</comment>
<evidence type="ECO:0000313" key="11">
    <source>
        <dbReference type="EMBL" id="OJJ05946.1"/>
    </source>
</evidence>
<dbReference type="InterPro" id="IPR002204">
    <property type="entry name" value="3-OH-isobutyrate_DH-rel_CS"/>
</dbReference>
<dbReference type="Gene3D" id="3.40.50.720">
    <property type="entry name" value="NAD(P)-binding Rossmann-like Domain"/>
    <property type="match status" value="1"/>
</dbReference>
<dbReference type="GO" id="GO:0051287">
    <property type="term" value="F:NAD binding"/>
    <property type="evidence" value="ECO:0007669"/>
    <property type="project" value="InterPro"/>
</dbReference>
<keyword evidence="5" id="KW-0560">Oxidoreductase</keyword>
<dbReference type="InterPro" id="IPR013328">
    <property type="entry name" value="6PGD_dom2"/>
</dbReference>
<dbReference type="SUPFAM" id="SSF51735">
    <property type="entry name" value="NAD(P)-binding Rossmann-fold domains"/>
    <property type="match status" value="1"/>
</dbReference>
<sequence length="324" mass="34422">MSQTMENIAFIGLGAMGYGMARNIRKRMPPTATLYIYDVSKSVCERFCMELRGIGHSVAVNSPREAAEASHTVISIVPGVKEVRQVYLDAETGIITAGRNPSRLILECSTIDSQGSRDVAEQLQLAGAGTYIDTPVSGGVPAANQGTLSFLIGHSKPSSTDPVAQRLEAVVSMMGDPQKLFYCNAIGAGLAAKISNNYLSCSILLAVAEAMAIGVRSGVDPKLLHEIIHNSTGQTFMADNVQPVPGVVPHAPSSNNYRLGFKTQMMIKDLSLSVQAGYATGIHPTVAEAALRVYEKAAVDPQCIDRDGSSVYLHLTSPSKEPAE</sequence>
<dbReference type="RefSeq" id="XP_040671708.1">
    <property type="nucleotide sequence ID" value="XM_040810590.1"/>
</dbReference>